<organism evidence="6 7">
    <name type="scientific">Streptodolium elevatio</name>
    <dbReference type="NCBI Taxonomy" id="3157996"/>
    <lineage>
        <taxon>Bacteria</taxon>
        <taxon>Bacillati</taxon>
        <taxon>Actinomycetota</taxon>
        <taxon>Actinomycetes</taxon>
        <taxon>Kitasatosporales</taxon>
        <taxon>Streptomycetaceae</taxon>
        <taxon>Streptodolium</taxon>
    </lineage>
</organism>
<evidence type="ECO:0000256" key="3">
    <source>
        <dbReference type="ARBA" id="ARBA00023163"/>
    </source>
</evidence>
<evidence type="ECO:0000256" key="4">
    <source>
        <dbReference type="SAM" id="MobiDB-lite"/>
    </source>
</evidence>
<evidence type="ECO:0000313" key="6">
    <source>
        <dbReference type="EMBL" id="MEU8132291.1"/>
    </source>
</evidence>
<feature type="domain" description="HTH gntR-type" evidence="5">
    <location>
        <begin position="25"/>
        <end position="92"/>
    </location>
</feature>
<feature type="region of interest" description="Disordered" evidence="4">
    <location>
        <begin position="1"/>
        <end position="27"/>
    </location>
</feature>
<keyword evidence="1" id="KW-0805">Transcription regulation</keyword>
<dbReference type="InterPro" id="IPR036388">
    <property type="entry name" value="WH-like_DNA-bd_sf"/>
</dbReference>
<dbReference type="PANTHER" id="PTHR43537">
    <property type="entry name" value="TRANSCRIPTIONAL REGULATOR, GNTR FAMILY"/>
    <property type="match status" value="1"/>
</dbReference>
<dbReference type="SMART" id="SM00345">
    <property type="entry name" value="HTH_GNTR"/>
    <property type="match status" value="1"/>
</dbReference>
<dbReference type="Pfam" id="PF00392">
    <property type="entry name" value="GntR"/>
    <property type="match status" value="1"/>
</dbReference>
<dbReference type="PROSITE" id="PS50949">
    <property type="entry name" value="HTH_GNTR"/>
    <property type="match status" value="1"/>
</dbReference>
<accession>A0ABV3D9E2</accession>
<evidence type="ECO:0000313" key="7">
    <source>
        <dbReference type="Proteomes" id="UP001551482"/>
    </source>
</evidence>
<comment type="caution">
    <text evidence="6">The sequence shown here is derived from an EMBL/GenBank/DDBJ whole genome shotgun (WGS) entry which is preliminary data.</text>
</comment>
<dbReference type="EMBL" id="JBEZFP010000003">
    <property type="protein sequence ID" value="MEU8132291.1"/>
    <property type="molecule type" value="Genomic_DNA"/>
</dbReference>
<dbReference type="SUPFAM" id="SSF46785">
    <property type="entry name" value="Winged helix' DNA-binding domain"/>
    <property type="match status" value="1"/>
</dbReference>
<reference evidence="6 7" key="1">
    <citation type="submission" date="2024-06" db="EMBL/GenBank/DDBJ databases">
        <title>The Natural Products Discovery Center: Release of the First 8490 Sequenced Strains for Exploring Actinobacteria Biosynthetic Diversity.</title>
        <authorList>
            <person name="Kalkreuter E."/>
            <person name="Kautsar S.A."/>
            <person name="Yang D."/>
            <person name="Bader C.D."/>
            <person name="Teijaro C.N."/>
            <person name="Fluegel L."/>
            <person name="Davis C.M."/>
            <person name="Simpson J.R."/>
            <person name="Lauterbach L."/>
            <person name="Steele A.D."/>
            <person name="Gui C."/>
            <person name="Meng S."/>
            <person name="Li G."/>
            <person name="Viehrig K."/>
            <person name="Ye F."/>
            <person name="Su P."/>
            <person name="Kiefer A.F."/>
            <person name="Nichols A."/>
            <person name="Cepeda A.J."/>
            <person name="Yan W."/>
            <person name="Fan B."/>
            <person name="Jiang Y."/>
            <person name="Adhikari A."/>
            <person name="Zheng C.-J."/>
            <person name="Schuster L."/>
            <person name="Cowan T.M."/>
            <person name="Smanski M.J."/>
            <person name="Chevrette M.G."/>
            <person name="De Carvalho L.P.S."/>
            <person name="Shen B."/>
        </authorList>
    </citation>
    <scope>NUCLEOTIDE SEQUENCE [LARGE SCALE GENOMIC DNA]</scope>
    <source>
        <strain evidence="6 7">NPDC048946</strain>
    </source>
</reference>
<dbReference type="InterPro" id="IPR011711">
    <property type="entry name" value="GntR_C"/>
</dbReference>
<dbReference type="Pfam" id="PF07729">
    <property type="entry name" value="FCD"/>
    <property type="match status" value="1"/>
</dbReference>
<dbReference type="CDD" id="cd07377">
    <property type="entry name" value="WHTH_GntR"/>
    <property type="match status" value="1"/>
</dbReference>
<feature type="compositionally biased region" description="Basic and acidic residues" evidence="4">
    <location>
        <begin position="1"/>
        <end position="20"/>
    </location>
</feature>
<keyword evidence="2" id="KW-0238">DNA-binding</keyword>
<dbReference type="InterPro" id="IPR036390">
    <property type="entry name" value="WH_DNA-bd_sf"/>
</dbReference>
<dbReference type="RefSeq" id="WP_358347863.1">
    <property type="nucleotide sequence ID" value="NZ_JBEZFP010000003.1"/>
</dbReference>
<dbReference type="Gene3D" id="1.10.10.10">
    <property type="entry name" value="Winged helix-like DNA-binding domain superfamily/Winged helix DNA-binding domain"/>
    <property type="match status" value="1"/>
</dbReference>
<dbReference type="InterPro" id="IPR008920">
    <property type="entry name" value="TF_FadR/GntR_C"/>
</dbReference>
<evidence type="ECO:0000256" key="2">
    <source>
        <dbReference type="ARBA" id="ARBA00023125"/>
    </source>
</evidence>
<protein>
    <submittedName>
        <fullName evidence="6">GntR family transcriptional regulator</fullName>
    </submittedName>
</protein>
<dbReference type="Proteomes" id="UP001551482">
    <property type="component" value="Unassembled WGS sequence"/>
</dbReference>
<name>A0ABV3D9E2_9ACTN</name>
<evidence type="ECO:0000259" key="5">
    <source>
        <dbReference type="PROSITE" id="PS50949"/>
    </source>
</evidence>
<keyword evidence="7" id="KW-1185">Reference proteome</keyword>
<keyword evidence="3" id="KW-0804">Transcription</keyword>
<evidence type="ECO:0000256" key="1">
    <source>
        <dbReference type="ARBA" id="ARBA00023015"/>
    </source>
</evidence>
<dbReference type="SUPFAM" id="SSF48008">
    <property type="entry name" value="GntR ligand-binding domain-like"/>
    <property type="match status" value="1"/>
</dbReference>
<dbReference type="InterPro" id="IPR000524">
    <property type="entry name" value="Tscrpt_reg_HTH_GntR"/>
</dbReference>
<dbReference type="SMART" id="SM00895">
    <property type="entry name" value="FCD"/>
    <property type="match status" value="1"/>
</dbReference>
<sequence length="255" mass="27237">MAARQDKDRRPVRRTDKAGEGDAAPSRTVAVQTELRARVLAGRFAPGARLSPRALADDFGVSLSVVREALSRLAEQGLVVAAPQLGFSVVSLDVADLIDLTKVRVLIEGAALREAVEHADVEYESLVVGAHHRLTRTPFLSDLATLTVTEEWAAAHAIFHDALISASPSPRLRSMAASLRDRAELYRRWSGPLAAEAATRDVACEHRAMMDAALAHDADRAVALLADHINLTTDLLLAYAERTAEGEGPAGAATA</sequence>
<gene>
    <name evidence="6" type="ORF">AB0C36_02155</name>
</gene>
<proteinExistence type="predicted"/>
<dbReference type="Gene3D" id="1.20.120.530">
    <property type="entry name" value="GntR ligand-binding domain-like"/>
    <property type="match status" value="1"/>
</dbReference>
<dbReference type="PANTHER" id="PTHR43537:SF20">
    <property type="entry name" value="HTH-TYPE TRANSCRIPTIONAL REPRESSOR GLAR"/>
    <property type="match status" value="1"/>
</dbReference>